<gene>
    <name evidence="2" type="ORF">CXX69_05030</name>
</gene>
<reference evidence="2 3" key="1">
    <citation type="journal article" date="2015" name="Nat. Commun.">
        <title>Genomic and transcriptomic evidence for scavenging of diverse organic compounds by widespread deep-sea archaea.</title>
        <authorList>
            <person name="Li M."/>
            <person name="Baker B.J."/>
            <person name="Anantharaman K."/>
            <person name="Jain S."/>
            <person name="Breier J.A."/>
            <person name="Dick G.J."/>
        </authorList>
    </citation>
    <scope>NUCLEOTIDE SEQUENCE [LARGE SCALE GENOMIC DNA]</scope>
    <source>
        <strain evidence="2">Cayman_51_deep</strain>
    </source>
</reference>
<organism evidence="2 3">
    <name type="scientific">Candidatus Thalassarchaeum betae</name>
    <dbReference type="NCBI Taxonomy" id="2599289"/>
    <lineage>
        <taxon>Archaea</taxon>
        <taxon>Methanobacteriati</taxon>
        <taxon>Thermoplasmatota</taxon>
        <taxon>Candidatus Poseidoniia</taxon>
        <taxon>Candidatus Poseidoniales</taxon>
        <taxon>Candidatus Thalassarchaeaceae</taxon>
        <taxon>Candidatus Thalassarchaeum</taxon>
    </lineage>
</organism>
<comment type="caution">
    <text evidence="2">The sequence shown here is derived from an EMBL/GenBank/DDBJ whole genome shotgun (WGS) entry which is preliminary data.</text>
</comment>
<dbReference type="SUPFAM" id="SSF49299">
    <property type="entry name" value="PKD domain"/>
    <property type="match status" value="1"/>
</dbReference>
<dbReference type="Pfam" id="PF22352">
    <property type="entry name" value="K319L-like_PKD"/>
    <property type="match status" value="1"/>
</dbReference>
<dbReference type="AlphaFoldDB" id="A0A2V3HQ38"/>
<dbReference type="SUPFAM" id="SSF63829">
    <property type="entry name" value="Calcium-dependent phosphotriesterase"/>
    <property type="match status" value="1"/>
</dbReference>
<accession>A0A2V3HQ38</accession>
<dbReference type="InterPro" id="IPR035986">
    <property type="entry name" value="PKD_dom_sf"/>
</dbReference>
<evidence type="ECO:0000256" key="1">
    <source>
        <dbReference type="SAM" id="MobiDB-lite"/>
    </source>
</evidence>
<dbReference type="InterPro" id="IPR015943">
    <property type="entry name" value="WD40/YVTN_repeat-like_dom_sf"/>
</dbReference>
<protein>
    <recommendedName>
        <fullName evidence="4">PKD/Chitinase domain-containing protein</fullName>
    </recommendedName>
</protein>
<feature type="region of interest" description="Disordered" evidence="1">
    <location>
        <begin position="318"/>
        <end position="351"/>
    </location>
</feature>
<dbReference type="Gene3D" id="2.60.40.10">
    <property type="entry name" value="Immunoglobulins"/>
    <property type="match status" value="1"/>
</dbReference>
<evidence type="ECO:0000313" key="2">
    <source>
        <dbReference type="EMBL" id="PXF21247.1"/>
    </source>
</evidence>
<dbReference type="Proteomes" id="UP000248161">
    <property type="component" value="Unassembled WGS sequence"/>
</dbReference>
<sequence>MRGTIDALASIDIDEVARCTCTLSDGNFAIGCDSGALHVFGCDGVVIDSVDLGSMVVGLDRLGDLVVGASSTGGVSAFHTEPRWEHPVDSGCEMMAASAGHVVVADGSGCLTVLAADGSETAKAHLGHLTGLACAEDGTCAAALEDGGLLILGPGLEVLHESPAAEDDVETISCLVFRSDGVLAAARNSLGMTVDERPENRLECWHPERGLLNTSELPARATALMATDSGVIVGCFDGSLLSLGIGDSQERLIAKLDYQVSGVCAWGDDMLVASWFDIFRITPEGEVVWQFEHIGMVEHVLDLGERVAVLGDDRKGRTPAPMVILDPDTPPRYDGLPTEEEPTEPGSGEYSGALSEEEEQLVEQRPNLPEEAGGILDTLHEEMEIQVDEQVVEVDLLEDLSESARAINLPPVADAGDDRTVGVDEEGKATVLLDGGRSYDPDGTIEGWAWEDGRGRVIGDTPQIRVRLASGVHAFHLTVTDDRRASTRATITVQVR</sequence>
<dbReference type="CDD" id="cd00146">
    <property type="entry name" value="PKD"/>
    <property type="match status" value="1"/>
</dbReference>
<evidence type="ECO:0008006" key="4">
    <source>
        <dbReference type="Google" id="ProtNLM"/>
    </source>
</evidence>
<name>A0A2V3HQ38_9ARCH</name>
<evidence type="ECO:0000313" key="3">
    <source>
        <dbReference type="Proteomes" id="UP000248161"/>
    </source>
</evidence>
<dbReference type="EMBL" id="PSPG01000010">
    <property type="protein sequence ID" value="PXF21247.1"/>
    <property type="molecule type" value="Genomic_DNA"/>
</dbReference>
<proteinExistence type="predicted"/>
<dbReference type="Gene3D" id="2.130.10.10">
    <property type="entry name" value="YVTN repeat-like/Quinoprotein amine dehydrogenase"/>
    <property type="match status" value="1"/>
</dbReference>
<dbReference type="InterPro" id="IPR013783">
    <property type="entry name" value="Ig-like_fold"/>
</dbReference>